<keyword evidence="2" id="KW-1185">Reference proteome</keyword>
<name>A0ABC9NES5_BACUC</name>
<evidence type="ECO:0000313" key="1">
    <source>
        <dbReference type="EMBL" id="EDO55178.1"/>
    </source>
</evidence>
<dbReference type="AntiFam" id="ANF00012">
    <property type="entry name" value="tRNA translation"/>
</dbReference>
<dbReference type="AlphaFoldDB" id="A0ABC9NES5"/>
<evidence type="ECO:0000313" key="2">
    <source>
        <dbReference type="Proteomes" id="UP000004110"/>
    </source>
</evidence>
<dbReference type="Proteomes" id="UP000004110">
    <property type="component" value="Unassembled WGS sequence"/>
</dbReference>
<accession>A0ABC9NES5</accession>
<reference evidence="1" key="1">
    <citation type="submission" date="2007-06" db="EMBL/GenBank/DDBJ databases">
        <authorList>
            <person name="Fulton L."/>
            <person name="Clifton S."/>
            <person name="Fulton B."/>
            <person name="Xu J."/>
            <person name="Minx P."/>
            <person name="Pepin K.H."/>
            <person name="Johnson M."/>
            <person name="Thiruvilangam P."/>
            <person name="Bhonagiri V."/>
            <person name="Nash W.E."/>
            <person name="Mardis E.R."/>
            <person name="Wilson R.K."/>
        </authorList>
    </citation>
    <scope>NUCLEOTIDE SEQUENCE [LARGE SCALE GENOMIC DNA]</scope>
    <source>
        <strain evidence="1">ATCC 8492</strain>
    </source>
</reference>
<sequence>MLTAIIRSCTGGEARTPDTRFWRPVLYQLSYSRVCGCKGNANFQICK</sequence>
<dbReference type="EMBL" id="AAYH02000039">
    <property type="protein sequence ID" value="EDO55178.1"/>
    <property type="molecule type" value="Genomic_DNA"/>
</dbReference>
<organism evidence="1 2">
    <name type="scientific">Bacteroides uniformis (strain ATCC 8492 / DSM 6597 / CCUG 4942 / CIP 103695 / JCM 5828 / KCTC 5204 / NCTC 13054 / VPI 0061)</name>
    <dbReference type="NCBI Taxonomy" id="411479"/>
    <lineage>
        <taxon>Bacteria</taxon>
        <taxon>Pseudomonadati</taxon>
        <taxon>Bacteroidota</taxon>
        <taxon>Bacteroidia</taxon>
        <taxon>Bacteroidales</taxon>
        <taxon>Bacteroidaceae</taxon>
        <taxon>Bacteroides</taxon>
    </lineage>
</organism>
<comment type="caution">
    <text evidence="1">The sequence shown here is derived from an EMBL/GenBank/DDBJ whole genome shotgun (WGS) entry which is preliminary data.</text>
</comment>
<protein>
    <submittedName>
        <fullName evidence="1">Uncharacterized protein</fullName>
    </submittedName>
</protein>
<gene>
    <name evidence="1" type="ORF">BACUNI_01267</name>
</gene>
<proteinExistence type="predicted"/>
<reference evidence="1" key="2">
    <citation type="submission" date="2013-11" db="EMBL/GenBank/DDBJ databases">
        <title>Draft genome sequence of Bacteroides uniformis (ATCC 8492).</title>
        <authorList>
            <person name="Sudarsanam P."/>
            <person name="Ley R."/>
            <person name="Guruge J."/>
            <person name="Turnbaugh P.J."/>
            <person name="Mahowald M."/>
            <person name="Liep D."/>
            <person name="Gordon J."/>
        </authorList>
    </citation>
    <scope>NUCLEOTIDE SEQUENCE</scope>
    <source>
        <strain evidence="1">ATCC 8492</strain>
    </source>
</reference>